<protein>
    <submittedName>
        <fullName evidence="2">Uncharacterized protein</fullName>
    </submittedName>
</protein>
<name>A0ABN8WBH1_9PROT</name>
<sequence length="377" mass="40866">MNKLLYTSALCAFSLFLGSTASKAIDFPDHYRTLDVKVEQTKATDNFTKKWVFPFKFPDNLPGTPVFKGAIGQLSTTTQPTFDVNGNEITYSETLFSVEFLKKTCVPEEGAEVLTMDNFGSDNHIPLLGGIVKQTKGNTTQVYHIDFMNHYDTVIDLKDGGCGVVYFDGTDFKSKPYTMKADLQLKYSFEPVHVQLGGEFILDVDTYAAQARANAYNVYPVSSGSGKGNRVIRPGTIFSVNGNASASGTYIKNKGDWSVRYVTAIVKNNSCQVGFKNYTQGQDLSKSFQTQDHAGIGSAPNPTAVLWPTSTIISDFTLVGNGRDSVVGNAFGNSNLPVHVDDGDCVVQAMLPLGRSTTGPGTNVNVEAQVGIVYIPD</sequence>
<keyword evidence="3" id="KW-1185">Reference proteome</keyword>
<proteinExistence type="predicted"/>
<accession>A0ABN8WBH1</accession>
<feature type="signal peptide" evidence="1">
    <location>
        <begin position="1"/>
        <end position="24"/>
    </location>
</feature>
<evidence type="ECO:0000256" key="1">
    <source>
        <dbReference type="SAM" id="SignalP"/>
    </source>
</evidence>
<comment type="caution">
    <text evidence="2">The sequence shown here is derived from an EMBL/GenBank/DDBJ whole genome shotgun (WGS) entry which is preliminary data.</text>
</comment>
<dbReference type="Proteomes" id="UP001154272">
    <property type="component" value="Unassembled WGS sequence"/>
</dbReference>
<dbReference type="RefSeq" id="WP_282023397.1">
    <property type="nucleotide sequence ID" value="NZ_CAMXCH010000001.1"/>
</dbReference>
<evidence type="ECO:0000313" key="3">
    <source>
        <dbReference type="Proteomes" id="UP001154272"/>
    </source>
</evidence>
<dbReference type="EMBL" id="CAMXCH010000001">
    <property type="protein sequence ID" value="CAI3931603.1"/>
    <property type="molecule type" value="Genomic_DNA"/>
</dbReference>
<keyword evidence="1" id="KW-0732">Signal</keyword>
<evidence type="ECO:0000313" key="2">
    <source>
        <dbReference type="EMBL" id="CAI3931603.1"/>
    </source>
</evidence>
<reference evidence="2" key="1">
    <citation type="submission" date="2022-10" db="EMBL/GenBank/DDBJ databases">
        <authorList>
            <person name="Botero Cardona J."/>
        </authorList>
    </citation>
    <scope>NUCLEOTIDE SEQUENCE</scope>
    <source>
        <strain evidence="2">R-83534</strain>
    </source>
</reference>
<gene>
    <name evidence="2" type="ORF">R83534S58_LOCUS568</name>
</gene>
<feature type="chain" id="PRO_5045311672" evidence="1">
    <location>
        <begin position="25"/>
        <end position="377"/>
    </location>
</feature>
<organism evidence="2 3">
    <name type="scientific">Commensalibacter papalotli</name>
    <name type="common">ex Botero et al. 2024</name>
    <dbReference type="NCBI Taxonomy" id="2972766"/>
    <lineage>
        <taxon>Bacteria</taxon>
        <taxon>Pseudomonadati</taxon>
        <taxon>Pseudomonadota</taxon>
        <taxon>Alphaproteobacteria</taxon>
        <taxon>Acetobacterales</taxon>
        <taxon>Acetobacteraceae</taxon>
    </lineage>
</organism>